<dbReference type="InParanoid" id="A0A1Q6DSN5"/>
<keyword evidence="2" id="KW-1185">Reference proteome</keyword>
<protein>
    <submittedName>
        <fullName evidence="1">Uncharacterized protein</fullName>
    </submittedName>
</protein>
<evidence type="ECO:0000313" key="1">
    <source>
        <dbReference type="EMBL" id="OKY77379.1"/>
    </source>
</evidence>
<dbReference type="EMBL" id="MSDW01000002">
    <property type="protein sequence ID" value="OKY77379.1"/>
    <property type="molecule type" value="Genomic_DNA"/>
</dbReference>
<organism evidence="1 2">
    <name type="scientific">Methanohalarchaeum thermophilum</name>
    <dbReference type="NCBI Taxonomy" id="1903181"/>
    <lineage>
        <taxon>Archaea</taxon>
        <taxon>Methanobacteriati</taxon>
        <taxon>Methanobacteriota</taxon>
        <taxon>Methanonatronarchaeia</taxon>
        <taxon>Methanonatronarchaeales</taxon>
        <taxon>Methanonatronarchaeaceae</taxon>
        <taxon>Candidatus Methanohalarchaeum</taxon>
    </lineage>
</organism>
<reference evidence="1" key="1">
    <citation type="submission" date="2016-12" db="EMBL/GenBank/DDBJ databases">
        <title>Discovery of methanogenic haloarchaea.</title>
        <authorList>
            <person name="Sorokin D.Y."/>
            <person name="Makarova K.S."/>
            <person name="Abbas B."/>
            <person name="Ferrer M."/>
            <person name="Golyshin P.N."/>
        </authorList>
    </citation>
    <scope>NUCLEOTIDE SEQUENCE [LARGE SCALE GENOMIC DNA]</scope>
    <source>
        <strain evidence="1">HMET1</strain>
    </source>
</reference>
<proteinExistence type="predicted"/>
<name>A0A1Q6DSN5_METT1</name>
<gene>
    <name evidence="1" type="ORF">BTN85_2029</name>
</gene>
<dbReference type="AlphaFoldDB" id="A0A1Q6DSN5"/>
<accession>A0A1Q6DSN5</accession>
<evidence type="ECO:0000313" key="2">
    <source>
        <dbReference type="Proteomes" id="UP000185744"/>
    </source>
</evidence>
<sequence>MNSANSVDYEKILKKVSSKDYDITVEMLESLDKKFLPYKVIKDMGVVELVNNSEQVVLGKISIKPEPNLRCRACGYEWKTRKTDGLPKYCPRCKRRLVYPDDFYKFKEIADGFKCPHCNEEISFIDLKEE</sequence>
<comment type="caution">
    <text evidence="1">The sequence shown here is derived from an EMBL/GenBank/DDBJ whole genome shotgun (WGS) entry which is preliminary data.</text>
</comment>
<dbReference type="Proteomes" id="UP000185744">
    <property type="component" value="Unassembled WGS sequence"/>
</dbReference>